<dbReference type="AlphaFoldDB" id="K0K8V2"/>
<dbReference type="InterPro" id="IPR012338">
    <property type="entry name" value="Beta-lactam/transpept-like"/>
</dbReference>
<dbReference type="PANTHER" id="PTHR35333:SF3">
    <property type="entry name" value="BETA-LACTAMASE-TYPE TRANSPEPTIDASE FOLD CONTAINING PROTEIN"/>
    <property type="match status" value="1"/>
</dbReference>
<organism evidence="2 3">
    <name type="scientific">Saccharothrix espanaensis (strain ATCC 51144 / DSM 44229 / JCM 9112 / NBRC 15066 / NRRL 15764)</name>
    <dbReference type="NCBI Taxonomy" id="1179773"/>
    <lineage>
        <taxon>Bacteria</taxon>
        <taxon>Bacillati</taxon>
        <taxon>Actinomycetota</taxon>
        <taxon>Actinomycetes</taxon>
        <taxon>Pseudonocardiales</taxon>
        <taxon>Pseudonocardiaceae</taxon>
        <taxon>Saccharothrix</taxon>
    </lineage>
</organism>
<dbReference type="InterPro" id="IPR000871">
    <property type="entry name" value="Beta-lactam_class-A"/>
</dbReference>
<accession>K0K8V2</accession>
<gene>
    <name evidence="2" type="ordered locus">BN6_67400</name>
</gene>
<feature type="domain" description="Beta-lactamase class A catalytic" evidence="1">
    <location>
        <begin position="29"/>
        <end position="270"/>
    </location>
</feature>
<dbReference type="PATRIC" id="fig|1179773.3.peg.6796"/>
<dbReference type="EMBL" id="HE804045">
    <property type="protein sequence ID" value="CCH33977.1"/>
    <property type="molecule type" value="Genomic_DNA"/>
</dbReference>
<sequence>MTNGAQMATEVVREIRSRAEEVGVRVWLHAVEVDGTRELAVDADDPVPSASVFKVPVAVELARQGAAGEVDLGERITYVAGTGTMSPFGLATYRHDVTISWHDLAILMIGISDNVATDLVVDRIGLPSIARLLAELGLKHTAVPFHCDGLFQTMIEDAGGDLDDERFFSLTREELLKMRILQPAETCRTTAEESTRLLGMVWRDEAAPAQACADVRNWLGHQVWPHRLRSGFHQEGIRVFGKTGTLPMVRNEIGVVEYPDGGRYAVAVFTQAHDTRAQAPERDGFIGFAAARAIEWLRS</sequence>
<dbReference type="Gene3D" id="3.40.710.10">
    <property type="entry name" value="DD-peptidase/beta-lactamase superfamily"/>
    <property type="match status" value="1"/>
</dbReference>
<dbReference type="STRING" id="1179773.BN6_67400"/>
<reference evidence="2 3" key="1">
    <citation type="journal article" date="2012" name="BMC Genomics">
        <title>Complete genome sequence of Saccharothrix espanaensis DSM 44229T and comparison to the other completely sequenced Pseudonocardiaceae.</title>
        <authorList>
            <person name="Strobel T."/>
            <person name="Al-Dilaimi A."/>
            <person name="Blom J."/>
            <person name="Gessner A."/>
            <person name="Kalinowski J."/>
            <person name="Luzhetska M."/>
            <person name="Puhler A."/>
            <person name="Szczepanowski R."/>
            <person name="Bechthold A."/>
            <person name="Ruckert C."/>
        </authorList>
    </citation>
    <scope>NUCLEOTIDE SEQUENCE [LARGE SCALE GENOMIC DNA]</scope>
    <source>
        <strain evidence="3">ATCC 51144 / DSM 44229 / JCM 9112 / NBRC 15066 / NRRL 15764</strain>
    </source>
</reference>
<keyword evidence="3" id="KW-1185">Reference proteome</keyword>
<dbReference type="GO" id="GO:0046677">
    <property type="term" value="P:response to antibiotic"/>
    <property type="evidence" value="ECO:0007669"/>
    <property type="project" value="InterPro"/>
</dbReference>
<dbReference type="KEGG" id="sesp:BN6_67400"/>
<dbReference type="Proteomes" id="UP000006281">
    <property type="component" value="Chromosome"/>
</dbReference>
<protein>
    <recommendedName>
        <fullName evidence="1">Beta-lactamase class A catalytic domain-containing protein</fullName>
    </recommendedName>
</protein>
<evidence type="ECO:0000313" key="3">
    <source>
        <dbReference type="Proteomes" id="UP000006281"/>
    </source>
</evidence>
<evidence type="ECO:0000259" key="1">
    <source>
        <dbReference type="Pfam" id="PF13354"/>
    </source>
</evidence>
<dbReference type="InterPro" id="IPR045155">
    <property type="entry name" value="Beta-lactam_cat"/>
</dbReference>
<dbReference type="PANTHER" id="PTHR35333">
    <property type="entry name" value="BETA-LACTAMASE"/>
    <property type="match status" value="1"/>
</dbReference>
<dbReference type="GO" id="GO:0030655">
    <property type="term" value="P:beta-lactam antibiotic catabolic process"/>
    <property type="evidence" value="ECO:0007669"/>
    <property type="project" value="InterPro"/>
</dbReference>
<name>K0K8V2_SACES</name>
<dbReference type="eggNOG" id="COG2367">
    <property type="taxonomic scope" value="Bacteria"/>
</dbReference>
<proteinExistence type="predicted"/>
<dbReference type="HOGENOM" id="CLU_031960_3_0_11"/>
<dbReference type="GO" id="GO:0008800">
    <property type="term" value="F:beta-lactamase activity"/>
    <property type="evidence" value="ECO:0007669"/>
    <property type="project" value="InterPro"/>
</dbReference>
<dbReference type="SUPFAM" id="SSF56601">
    <property type="entry name" value="beta-lactamase/transpeptidase-like"/>
    <property type="match status" value="1"/>
</dbReference>
<evidence type="ECO:0000313" key="2">
    <source>
        <dbReference type="EMBL" id="CCH33977.1"/>
    </source>
</evidence>
<dbReference type="Pfam" id="PF13354">
    <property type="entry name" value="Beta-lactamase2"/>
    <property type="match status" value="1"/>
</dbReference>